<reference evidence="2 3" key="1">
    <citation type="journal article" date="2019" name="Commun. Biol.">
        <title>The bagworm genome reveals a unique fibroin gene that provides high tensile strength.</title>
        <authorList>
            <person name="Kono N."/>
            <person name="Nakamura H."/>
            <person name="Ohtoshi R."/>
            <person name="Tomita M."/>
            <person name="Numata K."/>
            <person name="Arakawa K."/>
        </authorList>
    </citation>
    <scope>NUCLEOTIDE SEQUENCE [LARGE SCALE GENOMIC DNA]</scope>
</reference>
<dbReference type="Proteomes" id="UP000299102">
    <property type="component" value="Unassembled WGS sequence"/>
</dbReference>
<sequence length="177" mass="20630">MKYWTKVVYVADGGVCARAWCVCLSTMRIRPPGNRNLYQYGMGKKKLLANFYSNTLTAERQMFSCVALRMQELTLIKLRFCEERGRGRSSPFWACPFYEQLRKKSMDGIERTAVYSVYYTDVVDCKTNFARLIEFARARHGLRGGLEDAFERLRRTARSVNAYEERIDQGEKEQGIK</sequence>
<keyword evidence="3" id="KW-1185">Reference proteome</keyword>
<evidence type="ECO:0000313" key="2">
    <source>
        <dbReference type="EMBL" id="GBP27562.1"/>
    </source>
</evidence>
<evidence type="ECO:0000313" key="3">
    <source>
        <dbReference type="Proteomes" id="UP000299102"/>
    </source>
</evidence>
<gene>
    <name evidence="2" type="ORF">EVAR_18757_1</name>
</gene>
<comment type="caution">
    <text evidence="2">The sequence shown here is derived from an EMBL/GenBank/DDBJ whole genome shotgun (WGS) entry which is preliminary data.</text>
</comment>
<evidence type="ECO:0000256" key="1">
    <source>
        <dbReference type="SAM" id="Coils"/>
    </source>
</evidence>
<keyword evidence="1" id="KW-0175">Coiled coil</keyword>
<proteinExistence type="predicted"/>
<name>A0A4C1UNL7_EUMVA</name>
<accession>A0A4C1UNL7</accession>
<feature type="coiled-coil region" evidence="1">
    <location>
        <begin position="146"/>
        <end position="173"/>
    </location>
</feature>
<organism evidence="2 3">
    <name type="scientific">Eumeta variegata</name>
    <name type="common">Bagworm moth</name>
    <name type="synonym">Eumeta japonica</name>
    <dbReference type="NCBI Taxonomy" id="151549"/>
    <lineage>
        <taxon>Eukaryota</taxon>
        <taxon>Metazoa</taxon>
        <taxon>Ecdysozoa</taxon>
        <taxon>Arthropoda</taxon>
        <taxon>Hexapoda</taxon>
        <taxon>Insecta</taxon>
        <taxon>Pterygota</taxon>
        <taxon>Neoptera</taxon>
        <taxon>Endopterygota</taxon>
        <taxon>Lepidoptera</taxon>
        <taxon>Glossata</taxon>
        <taxon>Ditrysia</taxon>
        <taxon>Tineoidea</taxon>
        <taxon>Psychidae</taxon>
        <taxon>Oiketicinae</taxon>
        <taxon>Eumeta</taxon>
    </lineage>
</organism>
<dbReference type="OrthoDB" id="7382669at2759"/>
<dbReference type="EMBL" id="BGZK01000195">
    <property type="protein sequence ID" value="GBP27562.1"/>
    <property type="molecule type" value="Genomic_DNA"/>
</dbReference>
<protein>
    <submittedName>
        <fullName evidence="2">Uncharacterized protein</fullName>
    </submittedName>
</protein>
<dbReference type="AlphaFoldDB" id="A0A4C1UNL7"/>